<evidence type="ECO:0000313" key="7">
    <source>
        <dbReference type="EMBL" id="TMR38290.1"/>
    </source>
</evidence>
<evidence type="ECO:0000256" key="2">
    <source>
        <dbReference type="ARBA" id="ARBA00022737"/>
    </source>
</evidence>
<dbReference type="SUPFAM" id="SSF50978">
    <property type="entry name" value="WD40 repeat-like"/>
    <property type="match status" value="2"/>
</dbReference>
<feature type="repeat" description="WD" evidence="3">
    <location>
        <begin position="1238"/>
        <end position="1279"/>
    </location>
</feature>
<dbReference type="RefSeq" id="WP_138688481.1">
    <property type="nucleotide sequence ID" value="NZ_JBHSAZ010000046.1"/>
</dbReference>
<evidence type="ECO:0000256" key="1">
    <source>
        <dbReference type="ARBA" id="ARBA00022574"/>
    </source>
</evidence>
<feature type="repeat" description="WD" evidence="3">
    <location>
        <begin position="1153"/>
        <end position="1194"/>
    </location>
</feature>
<keyword evidence="7" id="KW-0238">DNA-binding</keyword>
<dbReference type="InterPro" id="IPR049052">
    <property type="entry name" value="nSTAND1"/>
</dbReference>
<dbReference type="GO" id="GO:0003677">
    <property type="term" value="F:DNA binding"/>
    <property type="evidence" value="ECO:0007669"/>
    <property type="project" value="UniProtKB-KW"/>
</dbReference>
<sequence>MGDDRDLQEQARDGVRAWVSEMARRSGRRVARATPRALLVGLCAGALAPVAAAGLQAPFVLAGLGVAGSVGANLLTEVISKALAAARERGRGEPPSAALVRQEIATALERALHAEDRRAGELAETLARLLDGMDAAQVLLDEALRHGDERLLAEIAQGFAELGGQMSAFTPLLGRLREATEEIQRTLYRQDAEHRRDRRENEQQRMLLMQMHERLRVICGRLPPAPGSGSAGAGAYPEWAGRCPYQGLLPFGVEQAGVFYGRGQATIRLLMMVAARLDDPGLMVVTGASGAGKSSLLQAGLLPALTGGFMAGVPSARQWPHLLLTPTLQPLRELATQLAVRSGADPDAVLRDLRADPARAAGRARAVLLADAARRAEHQVEAVRGPRRLVVVVDQLEELFAEAGGGPAPGRGDDRERFLAALDAIATTPAGAEPPGIVVCAVRGDFVDRCADHPELAGALDRRGFVLGPMHADELTRAITGPAHTAGLEVEDGLAGQVVRELVGHTHDAPGAGVLPLLSLAMMRTWENREDGRLTRRGYDRAGGVATAVRAAAEDAYTSLDAGRRQVARRVLLLLTATSAGGQVTRRRVPHAELVAGCAPARPETVESVVRAFTDARLVVTGHRDGAGVVEVAHDVLLDGWPRLTAWLAEDRADRAAYGELVQDGREWDAEGRDSAFLYRGGRLEAALRAQERWQADPDRYPALPAPAVEFLRAGRRAVVRARRRRRGAVTTLACLLVLALISATVAWRASQEAGHQRELALIRNADRLARESERAKSDPAVSARLAATAWATARTDETRAGLASVLGRPGRALLTGPDNVLSVAFSPDGRVLATTGADAAVRLWDAATYAPIAVLTGHTAPVWSVAFSSDGRTLASAGDDTIVRLWDVRARRPPAELDGGTEELRRVAFSPDGRTLAAGGKDGKVRMWDTTTLRPRGTLDGHTGAVSSLAFSPDGKTLASGSYDKSIRLWNPGTRRPLGRLKQHTAGIWSVAFSPDGRTLASGAGDDTILLWDTATRRQTVKFFGQRQMVHSVAFSPDGRVLASAAGDGSVRLWDLTTNQLLGAPLDGHKDRVMSVAFSPDGRTLASGSRDDTIRLWDITVRRPLTPPLTGHREAVWSVVFSPDGRLLATAAADGTVRLWDAKTRRQIGSPLTGHEDAVHSVVFSPDGRLLASGGFDDAVRLWDVATHRQIGPPLTGHTENVIAVAFSPDGRTLASASDDATVRLWDAAAHRPLRTLTGHTKGAQSVVFAPDGRSLVSGAVDGSVRLWDARSGRPLGAPITGPTGAVWSVALSPDGRTLIASAGDGTVRLWDLATRRPIGAPLDHDNDVLWASFSPDGRTVASTDSKGAVRLWDVRTGRQIGEPLVNLVGDALELAFSPDGRTLASAGFDHIVRLWDVSMPADPAAAVCAIAARPFTPEERNRYLQGGAYLWTCSPS</sequence>
<keyword evidence="8" id="KW-1185">Reference proteome</keyword>
<feature type="repeat" description="WD" evidence="3">
    <location>
        <begin position="1024"/>
        <end position="1065"/>
    </location>
</feature>
<dbReference type="InterPro" id="IPR019775">
    <property type="entry name" value="WD40_repeat_CS"/>
</dbReference>
<dbReference type="PROSITE" id="PS50082">
    <property type="entry name" value="WD_REPEATS_2"/>
    <property type="match status" value="14"/>
</dbReference>
<dbReference type="InterPro" id="IPR055442">
    <property type="entry name" value="Beta-prop_EML-like_2nd"/>
</dbReference>
<evidence type="ECO:0000313" key="8">
    <source>
        <dbReference type="Proteomes" id="UP000306628"/>
    </source>
</evidence>
<feature type="repeat" description="WD" evidence="3">
    <location>
        <begin position="1110"/>
        <end position="1151"/>
    </location>
</feature>
<reference evidence="7 8" key="1">
    <citation type="submission" date="2019-05" db="EMBL/GenBank/DDBJ databases">
        <title>Draft genome sequence of Nonomuraea zeae DSM 100528.</title>
        <authorList>
            <person name="Saricaoglu S."/>
            <person name="Isik K."/>
        </authorList>
    </citation>
    <scope>NUCLEOTIDE SEQUENCE [LARGE SCALE GENOMIC DNA]</scope>
    <source>
        <strain evidence="7 8">DSM 100528</strain>
    </source>
</reference>
<protein>
    <submittedName>
        <fullName evidence="7">DNA-binding protein</fullName>
    </submittedName>
</protein>
<dbReference type="Pfam" id="PF00400">
    <property type="entry name" value="WD40"/>
    <property type="match status" value="10"/>
</dbReference>
<dbReference type="PANTHER" id="PTHR19848:SF8">
    <property type="entry name" value="F-BOX AND WD REPEAT DOMAIN CONTAINING 7"/>
    <property type="match status" value="1"/>
</dbReference>
<feature type="repeat" description="WD" evidence="3">
    <location>
        <begin position="814"/>
        <end position="855"/>
    </location>
</feature>
<dbReference type="SMART" id="SM00320">
    <property type="entry name" value="WD40"/>
    <property type="match status" value="14"/>
</dbReference>
<evidence type="ECO:0000259" key="5">
    <source>
        <dbReference type="Pfam" id="PF20703"/>
    </source>
</evidence>
<dbReference type="Pfam" id="PF20703">
    <property type="entry name" value="nSTAND1"/>
    <property type="match status" value="1"/>
</dbReference>
<keyword evidence="4" id="KW-0812">Transmembrane</keyword>
<proteinExistence type="predicted"/>
<dbReference type="PANTHER" id="PTHR19848">
    <property type="entry name" value="WD40 REPEAT PROTEIN"/>
    <property type="match status" value="1"/>
</dbReference>
<name>A0A5S4HH33_9ACTN</name>
<feature type="repeat" description="WD" evidence="3">
    <location>
        <begin position="1376"/>
        <end position="1400"/>
    </location>
</feature>
<keyword evidence="2" id="KW-0677">Repeat</keyword>
<dbReference type="InterPro" id="IPR015943">
    <property type="entry name" value="WD40/YVTN_repeat-like_dom_sf"/>
</dbReference>
<feature type="repeat" description="WD" evidence="3">
    <location>
        <begin position="982"/>
        <end position="1023"/>
    </location>
</feature>
<keyword evidence="1 3" id="KW-0853">WD repeat</keyword>
<comment type="caution">
    <text evidence="7">The sequence shown here is derived from an EMBL/GenBank/DDBJ whole genome shotgun (WGS) entry which is preliminary data.</text>
</comment>
<dbReference type="PROSITE" id="PS00678">
    <property type="entry name" value="WD_REPEATS_1"/>
    <property type="match status" value="9"/>
</dbReference>
<gene>
    <name evidence="7" type="ORF">ETD85_05455</name>
</gene>
<dbReference type="PROSITE" id="PS50294">
    <property type="entry name" value="WD_REPEATS_REGION"/>
    <property type="match status" value="14"/>
</dbReference>
<keyword evidence="4" id="KW-0472">Membrane</keyword>
<keyword evidence="4" id="KW-1133">Transmembrane helix</keyword>
<accession>A0A5S4HH33</accession>
<feature type="transmembrane region" description="Helical" evidence="4">
    <location>
        <begin position="33"/>
        <end position="53"/>
    </location>
</feature>
<feature type="domain" description="Novel STAND NTPase 1" evidence="5">
    <location>
        <begin position="244"/>
        <end position="675"/>
    </location>
</feature>
<feature type="domain" description="EML-like second beta-propeller" evidence="6">
    <location>
        <begin position="863"/>
        <end position="1020"/>
    </location>
</feature>
<dbReference type="Pfam" id="PF23414">
    <property type="entry name" value="Beta-prop_EML_2"/>
    <property type="match status" value="1"/>
</dbReference>
<dbReference type="InterPro" id="IPR020472">
    <property type="entry name" value="WD40_PAC1"/>
</dbReference>
<dbReference type="InterPro" id="IPR001680">
    <property type="entry name" value="WD40_rpt"/>
</dbReference>
<dbReference type="InterPro" id="IPR036322">
    <property type="entry name" value="WD40_repeat_dom_sf"/>
</dbReference>
<feature type="repeat" description="WD" evidence="3">
    <location>
        <begin position="1281"/>
        <end position="1322"/>
    </location>
</feature>
<feature type="repeat" description="WD" evidence="3">
    <location>
        <begin position="1196"/>
        <end position="1237"/>
    </location>
</feature>
<dbReference type="Proteomes" id="UP000306628">
    <property type="component" value="Unassembled WGS sequence"/>
</dbReference>
<dbReference type="EMBL" id="VCKX01000010">
    <property type="protein sequence ID" value="TMR38290.1"/>
    <property type="molecule type" value="Genomic_DNA"/>
</dbReference>
<feature type="repeat" description="WD" evidence="3">
    <location>
        <begin position="1067"/>
        <end position="1108"/>
    </location>
</feature>
<evidence type="ECO:0000256" key="4">
    <source>
        <dbReference type="SAM" id="Phobius"/>
    </source>
</evidence>
<feature type="repeat" description="WD" evidence="3">
    <location>
        <begin position="898"/>
        <end position="939"/>
    </location>
</feature>
<feature type="repeat" description="WD" evidence="3">
    <location>
        <begin position="940"/>
        <end position="972"/>
    </location>
</feature>
<feature type="repeat" description="WD" evidence="3">
    <location>
        <begin position="856"/>
        <end position="897"/>
    </location>
</feature>
<dbReference type="CDD" id="cd00200">
    <property type="entry name" value="WD40"/>
    <property type="match status" value="2"/>
</dbReference>
<dbReference type="OrthoDB" id="414967at2"/>
<evidence type="ECO:0000256" key="3">
    <source>
        <dbReference type="PROSITE-ProRule" id="PRU00221"/>
    </source>
</evidence>
<feature type="repeat" description="WD" evidence="3">
    <location>
        <begin position="1323"/>
        <end position="1364"/>
    </location>
</feature>
<dbReference type="Gene3D" id="2.130.10.10">
    <property type="entry name" value="YVTN repeat-like/Quinoprotein amine dehydrogenase"/>
    <property type="match status" value="6"/>
</dbReference>
<evidence type="ECO:0000259" key="6">
    <source>
        <dbReference type="Pfam" id="PF23414"/>
    </source>
</evidence>
<organism evidence="7 8">
    <name type="scientific">Nonomuraea zeae</name>
    <dbReference type="NCBI Taxonomy" id="1642303"/>
    <lineage>
        <taxon>Bacteria</taxon>
        <taxon>Bacillati</taxon>
        <taxon>Actinomycetota</taxon>
        <taxon>Actinomycetes</taxon>
        <taxon>Streptosporangiales</taxon>
        <taxon>Streptosporangiaceae</taxon>
        <taxon>Nonomuraea</taxon>
    </lineage>
</organism>
<dbReference type="PRINTS" id="PR00320">
    <property type="entry name" value="GPROTEINBRPT"/>
</dbReference>